<evidence type="ECO:0000313" key="1">
    <source>
        <dbReference type="EMBL" id="CAG8776980.1"/>
    </source>
</evidence>
<dbReference type="Proteomes" id="UP000789702">
    <property type="component" value="Unassembled WGS sequence"/>
</dbReference>
<accession>A0ACA9R4P5</accession>
<feature type="non-terminal residue" evidence="1">
    <location>
        <position position="1"/>
    </location>
</feature>
<proteinExistence type="predicted"/>
<feature type="non-terminal residue" evidence="1">
    <location>
        <position position="107"/>
    </location>
</feature>
<evidence type="ECO:0000313" key="2">
    <source>
        <dbReference type="Proteomes" id="UP000789702"/>
    </source>
</evidence>
<protein>
    <submittedName>
        <fullName evidence="1">7236_t:CDS:1</fullName>
    </submittedName>
</protein>
<organism evidence="1 2">
    <name type="scientific">Dentiscutata heterogama</name>
    <dbReference type="NCBI Taxonomy" id="1316150"/>
    <lineage>
        <taxon>Eukaryota</taxon>
        <taxon>Fungi</taxon>
        <taxon>Fungi incertae sedis</taxon>
        <taxon>Mucoromycota</taxon>
        <taxon>Glomeromycotina</taxon>
        <taxon>Glomeromycetes</taxon>
        <taxon>Diversisporales</taxon>
        <taxon>Gigasporaceae</taxon>
        <taxon>Dentiscutata</taxon>
    </lineage>
</organism>
<keyword evidence="2" id="KW-1185">Reference proteome</keyword>
<dbReference type="EMBL" id="CAJVPU010060441">
    <property type="protein sequence ID" value="CAG8776980.1"/>
    <property type="molecule type" value="Genomic_DNA"/>
</dbReference>
<reference evidence="1" key="1">
    <citation type="submission" date="2021-06" db="EMBL/GenBank/DDBJ databases">
        <authorList>
            <person name="Kallberg Y."/>
            <person name="Tangrot J."/>
            <person name="Rosling A."/>
        </authorList>
    </citation>
    <scope>NUCLEOTIDE SEQUENCE</scope>
    <source>
        <strain evidence="1">IL203A</strain>
    </source>
</reference>
<gene>
    <name evidence="1" type="ORF">DHETER_LOCUS16176</name>
</gene>
<name>A0ACA9R4P5_9GLOM</name>
<comment type="caution">
    <text evidence="1">The sequence shown here is derived from an EMBL/GenBank/DDBJ whole genome shotgun (WGS) entry which is preliminary data.</text>
</comment>
<sequence length="107" mass="10682">CPSACLDCSLKNPADLTNPSGNGGVQCSSCLPGFVLDNGNCVKTCPPGKVVNPNDNLNCIACNSACATCSGPSASECLSCSASNQFALNGICSSASCPSSYFTQNTS</sequence>